<evidence type="ECO:0000256" key="2">
    <source>
        <dbReference type="SAM" id="Phobius"/>
    </source>
</evidence>
<dbReference type="SUPFAM" id="SSF53756">
    <property type="entry name" value="UDP-Glycosyltransferase/glycogen phosphorylase"/>
    <property type="match status" value="1"/>
</dbReference>
<dbReference type="Gene3D" id="3.40.50.2000">
    <property type="entry name" value="Glycogen Phosphorylase B"/>
    <property type="match status" value="1"/>
</dbReference>
<gene>
    <name evidence="3" type="ORF">Acr_18g0000860</name>
</gene>
<dbReference type="Proteomes" id="UP000585474">
    <property type="component" value="Unassembled WGS sequence"/>
</dbReference>
<dbReference type="AlphaFoldDB" id="A0A7J0G569"/>
<accession>A0A7J0G569</accession>
<evidence type="ECO:0000313" key="4">
    <source>
        <dbReference type="Proteomes" id="UP000585474"/>
    </source>
</evidence>
<keyword evidence="2" id="KW-0472">Membrane</keyword>
<dbReference type="GO" id="GO:0016740">
    <property type="term" value="F:transferase activity"/>
    <property type="evidence" value="ECO:0007669"/>
    <property type="project" value="UniProtKB-KW"/>
</dbReference>
<organism evidence="3 4">
    <name type="scientific">Actinidia rufa</name>
    <dbReference type="NCBI Taxonomy" id="165716"/>
    <lineage>
        <taxon>Eukaryota</taxon>
        <taxon>Viridiplantae</taxon>
        <taxon>Streptophyta</taxon>
        <taxon>Embryophyta</taxon>
        <taxon>Tracheophyta</taxon>
        <taxon>Spermatophyta</taxon>
        <taxon>Magnoliopsida</taxon>
        <taxon>eudicotyledons</taxon>
        <taxon>Gunneridae</taxon>
        <taxon>Pentapetalae</taxon>
        <taxon>asterids</taxon>
        <taxon>Ericales</taxon>
        <taxon>Actinidiaceae</taxon>
        <taxon>Actinidia</taxon>
    </lineage>
</organism>
<protein>
    <submittedName>
        <fullName evidence="3">UDP-Glycosyltransferase superfamily protein</fullName>
    </submittedName>
</protein>
<feature type="region of interest" description="Disordered" evidence="1">
    <location>
        <begin position="1"/>
        <end position="35"/>
    </location>
</feature>
<comment type="caution">
    <text evidence="3">The sequence shown here is derived from an EMBL/GenBank/DDBJ whole genome shotgun (WGS) entry which is preliminary data.</text>
</comment>
<evidence type="ECO:0000313" key="3">
    <source>
        <dbReference type="EMBL" id="GFZ05916.1"/>
    </source>
</evidence>
<dbReference type="PANTHER" id="PTHR46635:SF2">
    <property type="entry name" value="GLYCOSYL TRANSFERASE FAMILY 1 DOMAIN-CONTAINING PROTEIN"/>
    <property type="match status" value="1"/>
</dbReference>
<name>A0A7J0G569_9ERIC</name>
<reference evidence="3 4" key="1">
    <citation type="submission" date="2019-07" db="EMBL/GenBank/DDBJ databases">
        <title>De Novo Assembly of kiwifruit Actinidia rufa.</title>
        <authorList>
            <person name="Sugita-Konishi S."/>
            <person name="Sato K."/>
            <person name="Mori E."/>
            <person name="Abe Y."/>
            <person name="Kisaki G."/>
            <person name="Hamano K."/>
            <person name="Suezawa K."/>
            <person name="Otani M."/>
            <person name="Fukuda T."/>
            <person name="Manabe T."/>
            <person name="Gomi K."/>
            <person name="Tabuchi M."/>
            <person name="Akimitsu K."/>
            <person name="Kataoka I."/>
        </authorList>
    </citation>
    <scope>NUCLEOTIDE SEQUENCE [LARGE SCALE GENOMIC DNA]</scope>
    <source>
        <strain evidence="4">cv. Fuchu</strain>
    </source>
</reference>
<keyword evidence="4" id="KW-1185">Reference proteome</keyword>
<dbReference type="OrthoDB" id="1592604at2759"/>
<sequence length="997" mass="112601">MGRNSASPDRDSNGGDGDDIDTAAAGQGGAEADLTTTAAPPLTGSCCFPFRGRSLFYFCAFFAVFVFALASMVLQSSIASVFRSGSEEGRSVGEGLKFGSSLKFVPWRLDREFGLDRLRSQPRLGVRPPRLALIVGNMKKDPVSLMLSTVVKNLQKLGYVLKIYAIEDGKARSMWEKIGGQISILGPGRYGHIDWLIFEGIIVDSIEAKDAISSLMQEPFCSVPLVWIIQEDTLANRLPEYEDMGWEHLISYWRNVFSRADVIIFADFSLPMLYSVLDTGNFFVIPGSPIDVWAAESYSRTHSKIQLRMGNGFSKNDMLVLVIGSSFFYNDLTWDYAVAMHDLGPLLMKYARGKNSREAFKFLFLVETPLMDTVMLYRDVGCVLLSLGFTKTMLIYGRETEIATHLGVHHGSVRHYGMNGDVNGLLLMADIVLYGSSQDVQGFPPLLTRAMSFGIPIVAPDYPVVVDGVHGMIYPKHNPEALMRALSLLISKGRLSRFAHAVASSGRLLAKNMQASDCIAGYAKLLENVLTFPSDALLPGQISHLKQGTWEWNLFRTEMEQRASDMGIWDQQGSSYVRNSSIVYALEEELTNPIDLTNTSQSETEILAQDSPSDLDWDILMEIENTEEVENLEMEESQERMERDSGVWDEIYHNTRKAEKLKAEGNERDEGELERTGQALCIYEIYNGAGAWPFLHHSSLYRGLSLSTRGRRLKSDDVDAVGRRLPLLNESYYQDILCEIGGMFAIANSVDNIHKRPWIGFQSWRAAGRKVSLSAKAEQVLEETIKEETKELSLKIPSAGMYALPSHVEALPPMPLDGGHWSSLHSWVMPTPSFLEFIMFSRMFTDSLNGLHTNTSKITSCLLGSSKLEKKHCYCRILEILVNVWVYHSARKMVYIDPHSGSLQEQHPVEQRKGFMWAKYFSFTLLKSMDEEHAEAADDDDHPSEMWLWPLLGEVYWQGVYEREREERYRLKMDKKRKTRERLFDRMKHGYRQKSIG</sequence>
<dbReference type="PANTHER" id="PTHR46635">
    <property type="entry name" value="GLYCOSYL TRANSFERASE FAMILY 1 PROTEIN"/>
    <property type="match status" value="1"/>
</dbReference>
<keyword evidence="3" id="KW-0808">Transferase</keyword>
<keyword evidence="2" id="KW-0812">Transmembrane</keyword>
<evidence type="ECO:0000256" key="1">
    <source>
        <dbReference type="SAM" id="MobiDB-lite"/>
    </source>
</evidence>
<proteinExistence type="predicted"/>
<dbReference type="EMBL" id="BJWL01000018">
    <property type="protein sequence ID" value="GFZ05916.1"/>
    <property type="molecule type" value="Genomic_DNA"/>
</dbReference>
<feature type="transmembrane region" description="Helical" evidence="2">
    <location>
        <begin position="55"/>
        <end position="74"/>
    </location>
</feature>
<dbReference type="Pfam" id="PF13692">
    <property type="entry name" value="Glyco_trans_1_4"/>
    <property type="match status" value="1"/>
</dbReference>
<keyword evidence="2" id="KW-1133">Transmembrane helix</keyword>